<keyword evidence="7 11" id="KW-0067">ATP-binding</keyword>
<keyword evidence="6 11" id="KW-0269">Exonuclease</keyword>
<dbReference type="Pfam" id="PF13245">
    <property type="entry name" value="AAA_19"/>
    <property type="match status" value="1"/>
</dbReference>
<comment type="caution">
    <text evidence="14">The sequence shown here is derived from an EMBL/GenBank/DDBJ whole genome shotgun (WGS) entry which is preliminary data.</text>
</comment>
<keyword evidence="15" id="KW-1185">Reference proteome</keyword>
<dbReference type="RefSeq" id="WP_150436472.1">
    <property type="nucleotide sequence ID" value="NZ_VYKJ01000010.1"/>
</dbReference>
<keyword evidence="3 11" id="KW-0227">DNA damage</keyword>
<evidence type="ECO:0000259" key="12">
    <source>
        <dbReference type="Pfam" id="PF13538"/>
    </source>
</evidence>
<evidence type="ECO:0000256" key="8">
    <source>
        <dbReference type="ARBA" id="ARBA00023125"/>
    </source>
</evidence>
<dbReference type="InterPro" id="IPR041851">
    <property type="entry name" value="RecD_N_sf"/>
</dbReference>
<keyword evidence="2 11" id="KW-0547">Nucleotide-binding</keyword>
<dbReference type="EC" id="5.6.2.3" evidence="11"/>
<sequence length="636" mass="68826">MSELLTLARQKRLLRPLDLQFARLLADDEQPMLMLAAASLSAHAGAGHVCLPLAALRPEELFDGRERELAQAVWLAAGRPDEAAWLAALRACDAVGDGSRPTPLVLQQRRLYLQRNWQSEGLVAAFVARAGLADEAAPTAGEQQIRAVLDALFGAAAGDEVDWQKIAAAVALTRRISVISGGPGTGKTTTVARLLAALIQLSPHTPLRIQLAAPTGKAAARLTESLGAALNGLTLDEAQRACFPQEAATLHRLLGAVPDSQRLRYHQGNPLHLDVLVVDEASMVDLPMMARLIAALPPRAQVILLGDRDQLASVEAGAVLGDICRFAEDGYSAARAAQLARLTGCALPQASQQAVSPVSDSICLLRKSYRFDQQSGIGQLAGAVNGGDARRVGQVLDHPHQDIASHPLRSDEDYALMLTHCVQGYRDYLRQAASDVAPEHALGQFQRFRLLCALREGPFGVAGLNSRIEQALQRAGLIARSPNPLNPWYAGRPVMIERNDRALGLFNGDIGIALWHAPGDLRVYFQLPDGCLKSIVPSRLPPHETAWAMTVHKSQGSEFEHTALVLPGNFLPVLTRELIYTAITRARRRLSLYAERQILLSAVKTPTLRYSGLVERIQAAAPQSDAEEWRESGDLR</sequence>
<organism evidence="14 15">
    <name type="scientific">Affinibrenneria salicis</name>
    <dbReference type="NCBI Taxonomy" id="2590031"/>
    <lineage>
        <taxon>Bacteria</taxon>
        <taxon>Pseudomonadati</taxon>
        <taxon>Pseudomonadota</taxon>
        <taxon>Gammaproteobacteria</taxon>
        <taxon>Enterobacterales</taxon>
        <taxon>Pectobacteriaceae</taxon>
        <taxon>Affinibrenneria</taxon>
    </lineage>
</organism>
<dbReference type="InterPro" id="IPR027785">
    <property type="entry name" value="UvrD-like_helicase_C"/>
</dbReference>
<evidence type="ECO:0000256" key="6">
    <source>
        <dbReference type="ARBA" id="ARBA00022839"/>
    </source>
</evidence>
<evidence type="ECO:0000256" key="5">
    <source>
        <dbReference type="ARBA" id="ARBA00022806"/>
    </source>
</evidence>
<keyword evidence="5 11" id="KW-0347">Helicase</keyword>
<dbReference type="GO" id="GO:0000724">
    <property type="term" value="P:double-strand break repair via homologous recombination"/>
    <property type="evidence" value="ECO:0007669"/>
    <property type="project" value="UniProtKB-UniRule"/>
</dbReference>
<keyword evidence="1 11" id="KW-0540">Nuclease</keyword>
<dbReference type="GO" id="GO:0017116">
    <property type="term" value="F:single-stranded DNA helicase activity"/>
    <property type="evidence" value="ECO:0007669"/>
    <property type="project" value="TreeGrafter"/>
</dbReference>
<dbReference type="AlphaFoldDB" id="A0A5J5FVI3"/>
<dbReference type="GO" id="GO:0008854">
    <property type="term" value="F:exodeoxyribonuclease V activity"/>
    <property type="evidence" value="ECO:0007669"/>
    <property type="project" value="InterPro"/>
</dbReference>
<dbReference type="GO" id="GO:0009338">
    <property type="term" value="C:exodeoxyribonuclease V complex"/>
    <property type="evidence" value="ECO:0007669"/>
    <property type="project" value="InterPro"/>
</dbReference>
<comment type="similarity">
    <text evidence="11">Belongs to the RecD family.</text>
</comment>
<evidence type="ECO:0000256" key="4">
    <source>
        <dbReference type="ARBA" id="ARBA00022801"/>
    </source>
</evidence>
<evidence type="ECO:0000313" key="14">
    <source>
        <dbReference type="EMBL" id="KAA8997772.1"/>
    </source>
</evidence>
<dbReference type="Pfam" id="PF13538">
    <property type="entry name" value="UvrD_C_2"/>
    <property type="match status" value="1"/>
</dbReference>
<dbReference type="NCBIfam" id="NF008127">
    <property type="entry name" value="PRK10875.1"/>
    <property type="match status" value="1"/>
</dbReference>
<evidence type="ECO:0000256" key="1">
    <source>
        <dbReference type="ARBA" id="ARBA00022722"/>
    </source>
</evidence>
<keyword evidence="9 11" id="KW-0234">DNA repair</keyword>
<dbReference type="CDD" id="cd18809">
    <property type="entry name" value="SF1_C_RecD"/>
    <property type="match status" value="1"/>
</dbReference>
<proteinExistence type="inferred from homology"/>
<feature type="domain" description="UvrD-like helicase C-terminal" evidence="12">
    <location>
        <begin position="546"/>
        <end position="593"/>
    </location>
</feature>
<evidence type="ECO:0000256" key="10">
    <source>
        <dbReference type="ARBA" id="ARBA00023235"/>
    </source>
</evidence>
<gene>
    <name evidence="11 14" type="primary">recD</name>
    <name evidence="14" type="ORF">FJU30_17705</name>
</gene>
<evidence type="ECO:0000256" key="3">
    <source>
        <dbReference type="ARBA" id="ARBA00022763"/>
    </source>
</evidence>
<evidence type="ECO:0000256" key="7">
    <source>
        <dbReference type="ARBA" id="ARBA00022840"/>
    </source>
</evidence>
<dbReference type="Gene3D" id="1.10.10.1020">
    <property type="entry name" value="RecBCD complex, subunit RecD, N-terminal domain"/>
    <property type="match status" value="1"/>
</dbReference>
<evidence type="ECO:0000313" key="15">
    <source>
        <dbReference type="Proteomes" id="UP000335415"/>
    </source>
</evidence>
<keyword evidence="8 11" id="KW-0238">DNA-binding</keyword>
<dbReference type="HAMAP" id="MF_01487">
    <property type="entry name" value="RecD"/>
    <property type="match status" value="1"/>
</dbReference>
<dbReference type="EMBL" id="VYKJ01000010">
    <property type="protein sequence ID" value="KAA8997772.1"/>
    <property type="molecule type" value="Genomic_DNA"/>
</dbReference>
<protein>
    <recommendedName>
        <fullName evidence="11">RecBCD enzyme subunit RecD</fullName>
        <ecNumber evidence="11">5.6.2.3</ecNumber>
    </recommendedName>
    <alternativeName>
        <fullName evidence="11">DNA 5'-3' helicase subunit RecD</fullName>
    </alternativeName>
    <alternativeName>
        <fullName evidence="11">Exonuclease V subunit RecD</fullName>
        <shortName evidence="11">ExoV subunit RecD</shortName>
    </alternativeName>
    <alternativeName>
        <fullName evidence="11">Helicase/nuclease RecBCD subunit RecD</fullName>
    </alternativeName>
</protein>
<dbReference type="GO" id="GO:0016887">
    <property type="term" value="F:ATP hydrolysis activity"/>
    <property type="evidence" value="ECO:0007669"/>
    <property type="project" value="RHEA"/>
</dbReference>
<name>A0A5J5FVI3_9GAMM</name>
<evidence type="ECO:0000259" key="13">
    <source>
        <dbReference type="Pfam" id="PF21185"/>
    </source>
</evidence>
<dbReference type="FunFam" id="3.40.50.300:FF:000965">
    <property type="entry name" value="RecBCD enzyme subunit RecD"/>
    <property type="match status" value="1"/>
</dbReference>
<dbReference type="Pfam" id="PF21185">
    <property type="entry name" value="RecD_N"/>
    <property type="match status" value="1"/>
</dbReference>
<keyword evidence="10 11" id="KW-0413">Isomerase</keyword>
<evidence type="ECO:0000256" key="11">
    <source>
        <dbReference type="HAMAP-Rule" id="MF_01487"/>
    </source>
</evidence>
<dbReference type="PANTHER" id="PTHR43788:SF6">
    <property type="entry name" value="DNA HELICASE B"/>
    <property type="match status" value="1"/>
</dbReference>
<dbReference type="NCBIfam" id="TIGR01447">
    <property type="entry name" value="recD"/>
    <property type="match status" value="1"/>
</dbReference>
<dbReference type="GO" id="GO:0003677">
    <property type="term" value="F:DNA binding"/>
    <property type="evidence" value="ECO:0007669"/>
    <property type="project" value="UniProtKB-UniRule"/>
</dbReference>
<dbReference type="InterPro" id="IPR027417">
    <property type="entry name" value="P-loop_NTPase"/>
</dbReference>
<evidence type="ECO:0000256" key="9">
    <source>
        <dbReference type="ARBA" id="ARBA00023204"/>
    </source>
</evidence>
<dbReference type="GO" id="GO:0005524">
    <property type="term" value="F:ATP binding"/>
    <property type="evidence" value="ECO:0007669"/>
    <property type="project" value="UniProtKB-UniRule"/>
</dbReference>
<comment type="subunit">
    <text evidence="11">Heterotrimer of RecB, RecC and RecD. All subunits contribute to DNA-binding.</text>
</comment>
<dbReference type="GO" id="GO:0043139">
    <property type="term" value="F:5'-3' DNA helicase activity"/>
    <property type="evidence" value="ECO:0007669"/>
    <property type="project" value="UniProtKB-UniRule"/>
</dbReference>
<comment type="function">
    <text evidence="11">A helicase/nuclease that prepares dsDNA breaks (DSB) for recombinational DNA repair. Binds to DSBs and unwinds DNA via a highly rapid and processive ATP-dependent bidirectional helicase activity. Unwinds dsDNA until it encounters a Chi (crossover hotspot instigator) sequence from the 3' direction. Cuts ssDNA a few nucleotides 3' to the Chi site. The properties and activities of the enzyme are changed at Chi. The Chi-altered holoenzyme produces a long 3'-ssDNA overhang and facilitates RecA-binding to the ssDNA for homologous DNA recombination and repair. Holoenzyme degrades any linearized DNA that is unable to undergo homologous recombination. In the holoenzyme this subunit has ssDNA-dependent ATPase and 5'-3' helicase activity. When added to pre-assembled RecBC greatly stimulates nuclease activity and augments holoenzyme processivity. Negatively regulates the RecA-loading ability of RecBCD.</text>
</comment>
<dbReference type="SUPFAM" id="SSF52540">
    <property type="entry name" value="P-loop containing nucleoside triphosphate hydrolases"/>
    <property type="match status" value="2"/>
</dbReference>
<dbReference type="PANTHER" id="PTHR43788">
    <property type="entry name" value="DNA2/NAM7 HELICASE FAMILY MEMBER"/>
    <property type="match status" value="1"/>
</dbReference>
<dbReference type="InterPro" id="IPR049550">
    <property type="entry name" value="RecD_N"/>
</dbReference>
<dbReference type="CDD" id="cd17933">
    <property type="entry name" value="DEXSc_RecD-like"/>
    <property type="match status" value="1"/>
</dbReference>
<accession>A0A5J5FVI3</accession>
<dbReference type="FunFam" id="3.40.50.300:FF:000912">
    <property type="entry name" value="RecBCD enzyme subunit RecD"/>
    <property type="match status" value="1"/>
</dbReference>
<dbReference type="Proteomes" id="UP000335415">
    <property type="component" value="Unassembled WGS sequence"/>
</dbReference>
<dbReference type="InterPro" id="IPR050534">
    <property type="entry name" value="Coronavir_polyprotein_1ab"/>
</dbReference>
<dbReference type="InterPro" id="IPR006344">
    <property type="entry name" value="RecD"/>
</dbReference>
<comment type="catalytic activity">
    <reaction evidence="11">
        <text>ATP + H2O = ADP + phosphate + H(+)</text>
        <dbReference type="Rhea" id="RHEA:13065"/>
        <dbReference type="ChEBI" id="CHEBI:15377"/>
        <dbReference type="ChEBI" id="CHEBI:15378"/>
        <dbReference type="ChEBI" id="CHEBI:30616"/>
        <dbReference type="ChEBI" id="CHEBI:43474"/>
        <dbReference type="ChEBI" id="CHEBI:456216"/>
        <dbReference type="EC" id="5.6.2.3"/>
    </reaction>
</comment>
<comment type="miscellaneous">
    <text evidence="11">In the RecBCD complex, RecB has a slow 3'-5' helicase, an exonuclease activity and loads RecA onto ssDNA, RecD has a fast 5'-3' helicase activity, while RecC stimulates the ATPase and processivity of the RecB helicase and contributes to recognition of the Chi site.</text>
</comment>
<feature type="domain" description="RecBCD enzyme subunit RecD N-terminal" evidence="13">
    <location>
        <begin position="10"/>
        <end position="112"/>
    </location>
</feature>
<feature type="binding site" evidence="11">
    <location>
        <begin position="181"/>
        <end position="188"/>
    </location>
    <ligand>
        <name>ATP</name>
        <dbReference type="ChEBI" id="CHEBI:30616"/>
    </ligand>
</feature>
<reference evidence="14 15" key="1">
    <citation type="submission" date="2019-09" db="EMBL/GenBank/DDBJ databases">
        <authorList>
            <person name="Li Y."/>
        </authorList>
    </citation>
    <scope>NUCLEOTIDE SEQUENCE [LARGE SCALE GENOMIC DNA]</scope>
    <source>
        <strain evidence="14 15">L3-3HA</strain>
    </source>
</reference>
<dbReference type="OrthoDB" id="9803432at2"/>
<keyword evidence="4 11" id="KW-0378">Hydrolase</keyword>
<dbReference type="Gene3D" id="3.40.50.300">
    <property type="entry name" value="P-loop containing nucleotide triphosphate hydrolases"/>
    <property type="match status" value="3"/>
</dbReference>
<evidence type="ECO:0000256" key="2">
    <source>
        <dbReference type="ARBA" id="ARBA00022741"/>
    </source>
</evidence>